<gene>
    <name evidence="1" type="ORF">S03H2_25701</name>
</gene>
<comment type="caution">
    <text evidence="1">The sequence shown here is derived from an EMBL/GenBank/DDBJ whole genome shotgun (WGS) entry which is preliminary data.</text>
</comment>
<sequence>LPDQDVVELECMDRFNAVKIELRRIKEST</sequence>
<protein>
    <submittedName>
        <fullName evidence="1">Uncharacterized protein</fullName>
    </submittedName>
</protein>
<feature type="non-terminal residue" evidence="1">
    <location>
        <position position="1"/>
    </location>
</feature>
<dbReference type="EMBL" id="BARU01014628">
    <property type="protein sequence ID" value="GAH34972.1"/>
    <property type="molecule type" value="Genomic_DNA"/>
</dbReference>
<accession>X1EQY0</accession>
<name>X1EQY0_9ZZZZ</name>
<evidence type="ECO:0000313" key="1">
    <source>
        <dbReference type="EMBL" id="GAH34972.1"/>
    </source>
</evidence>
<organism evidence="1">
    <name type="scientific">marine sediment metagenome</name>
    <dbReference type="NCBI Taxonomy" id="412755"/>
    <lineage>
        <taxon>unclassified sequences</taxon>
        <taxon>metagenomes</taxon>
        <taxon>ecological metagenomes</taxon>
    </lineage>
</organism>
<reference evidence="1" key="1">
    <citation type="journal article" date="2014" name="Front. Microbiol.">
        <title>High frequency of phylogenetically diverse reductive dehalogenase-homologous genes in deep subseafloor sedimentary metagenomes.</title>
        <authorList>
            <person name="Kawai M."/>
            <person name="Futagami T."/>
            <person name="Toyoda A."/>
            <person name="Takaki Y."/>
            <person name="Nishi S."/>
            <person name="Hori S."/>
            <person name="Arai W."/>
            <person name="Tsubouchi T."/>
            <person name="Morono Y."/>
            <person name="Uchiyama I."/>
            <person name="Ito T."/>
            <person name="Fujiyama A."/>
            <person name="Inagaki F."/>
            <person name="Takami H."/>
        </authorList>
    </citation>
    <scope>NUCLEOTIDE SEQUENCE</scope>
    <source>
        <strain evidence="1">Expedition CK06-06</strain>
    </source>
</reference>
<proteinExistence type="predicted"/>
<dbReference type="AlphaFoldDB" id="X1EQY0"/>